<gene>
    <name evidence="1" type="ORF">U27_01407</name>
</gene>
<dbReference type="HOGENOM" id="CLU_2491503_0_0_0"/>
<sequence>MDIVGGRKKKNTSFSEVSVYSVCFVGKHIPHGFRGQYTLGIGLMLRKDFRPGEGVIHAIFHNVNNPLIYKWLEDNKGFEVVGDPKP</sequence>
<evidence type="ECO:0000313" key="2">
    <source>
        <dbReference type="Proteomes" id="UP000030661"/>
    </source>
</evidence>
<evidence type="ECO:0000313" key="1">
    <source>
        <dbReference type="EMBL" id="GAK61506.1"/>
    </source>
</evidence>
<organism evidence="1 2">
    <name type="scientific">Vecturithrix granuli</name>
    <dbReference type="NCBI Taxonomy" id="1499967"/>
    <lineage>
        <taxon>Bacteria</taxon>
        <taxon>Candidatus Moduliflexota</taxon>
        <taxon>Candidatus Vecturitrichia</taxon>
        <taxon>Candidatus Vecturitrichales</taxon>
        <taxon>Candidatus Vecturitrichaceae</taxon>
        <taxon>Candidatus Vecturithrix</taxon>
    </lineage>
</organism>
<dbReference type="AlphaFoldDB" id="A0A081CAA1"/>
<protein>
    <submittedName>
        <fullName evidence="1">Uncharacterized protein</fullName>
    </submittedName>
</protein>
<keyword evidence="2" id="KW-1185">Reference proteome</keyword>
<reference evidence="1 2" key="1">
    <citation type="journal article" date="2015" name="PeerJ">
        <title>First genomic representation of candidate bacterial phylum KSB3 points to enhanced environmental sensing as a trigger of wastewater bulking.</title>
        <authorList>
            <person name="Sekiguchi Y."/>
            <person name="Ohashi A."/>
            <person name="Parks D.H."/>
            <person name="Yamauchi T."/>
            <person name="Tyson G.W."/>
            <person name="Hugenholtz P."/>
        </authorList>
    </citation>
    <scope>NUCLEOTIDE SEQUENCE [LARGE SCALE GENOMIC DNA]</scope>
</reference>
<proteinExistence type="predicted"/>
<dbReference type="EMBL" id="DF820480">
    <property type="protein sequence ID" value="GAK61506.1"/>
    <property type="molecule type" value="Genomic_DNA"/>
</dbReference>
<dbReference type="Proteomes" id="UP000030661">
    <property type="component" value="Unassembled WGS sequence"/>
</dbReference>
<accession>A0A081CAA1</accession>
<name>A0A081CAA1_VECG1</name>